<reference evidence="5" key="2">
    <citation type="journal article" date="2013" name="PLoS Genet.">
        <title>Comparative genome structure, secondary metabolite, and effector coding capacity across Cochliobolus pathogens.</title>
        <authorList>
            <person name="Condon B.J."/>
            <person name="Leng Y."/>
            <person name="Wu D."/>
            <person name="Bushley K.E."/>
            <person name="Ohm R.A."/>
            <person name="Otillar R."/>
            <person name="Martin J."/>
            <person name="Schackwitz W."/>
            <person name="Grimwood J."/>
            <person name="MohdZainudin N."/>
            <person name="Xue C."/>
            <person name="Wang R."/>
            <person name="Manning V.A."/>
            <person name="Dhillon B."/>
            <person name="Tu Z.J."/>
            <person name="Steffenson B.J."/>
            <person name="Salamov A."/>
            <person name="Sun H."/>
            <person name="Lowry S."/>
            <person name="LaButti K."/>
            <person name="Han J."/>
            <person name="Copeland A."/>
            <person name="Lindquist E."/>
            <person name="Barry K."/>
            <person name="Schmutz J."/>
            <person name="Baker S.E."/>
            <person name="Ciuffetti L.M."/>
            <person name="Grigoriev I.V."/>
            <person name="Zhong S."/>
            <person name="Turgeon B.G."/>
        </authorList>
    </citation>
    <scope>NUCLEOTIDE SEQUENCE [LARGE SCALE GENOMIC DNA]</scope>
    <source>
        <strain evidence="5">C5 / ATCC 48332 / race O</strain>
    </source>
</reference>
<feature type="repeat" description="ANK" evidence="2">
    <location>
        <begin position="506"/>
        <end position="538"/>
    </location>
</feature>
<name>M2U706_COCH5</name>
<sequence>MLSIFLAEQLKQELSNGKTKQVVYFFCIHKKRNEGTGLLRRLLYQIIDKQPELAKHAFPYLEMSERRTQTLSSLASDPTLGRLFCIVDGLDECDENTQRFLIPRFIHQPISQLSPNEPKNLVSLIIVSRELEGLESCKKVDLDKDHAFDGDGDIALFVGEKIDELFQKKKFNESFRPTVHEALLSRASGTFLWVGFAVNDLLKMRTWSQVCKQLKSLLIDLSNMYDHMVLAIPSDNRETLSLILQWVCLAQCPLKVAELAQAVGLEPTPHNICSKGIDPVPTSILLKQTTIDAISLCGQMLKVEGEEVTLIHQSVRDYLLRCNRDRNDILEFFRVRQKETHRSITRTCFDCIAQSNSRTTWMDLNDINSEYSPLLLYTTRFWNEHARLCLDAANELFHDLYSFFQTNSTASCQSGIVENVQLLIDMGADIWVKDDRGGTLLHAAVDSGSEAMIRLFLLKGLNFRAKSHVGDTLLHQFAWNIAPEDGISIFRLLIFLGVSINEKNYEGSTALHMGAQAIYPEIVQPLDEHGANLEARDTSGKIPLHCAILAHS</sequence>
<dbReference type="PROSITE" id="PS50297">
    <property type="entry name" value="ANK_REP_REGION"/>
    <property type="match status" value="1"/>
</dbReference>
<evidence type="ECO:0000256" key="1">
    <source>
        <dbReference type="ARBA" id="ARBA00022737"/>
    </source>
</evidence>
<dbReference type="OMA" id="MATISDG"/>
<dbReference type="InterPro" id="IPR036770">
    <property type="entry name" value="Ankyrin_rpt-contain_sf"/>
</dbReference>
<evidence type="ECO:0000313" key="4">
    <source>
        <dbReference type="EMBL" id="EMD89536.1"/>
    </source>
</evidence>
<proteinExistence type="predicted"/>
<organism evidence="4 5">
    <name type="scientific">Cochliobolus heterostrophus (strain C5 / ATCC 48332 / race O)</name>
    <name type="common">Southern corn leaf blight fungus</name>
    <name type="synonym">Bipolaris maydis</name>
    <dbReference type="NCBI Taxonomy" id="701091"/>
    <lineage>
        <taxon>Eukaryota</taxon>
        <taxon>Fungi</taxon>
        <taxon>Dikarya</taxon>
        <taxon>Ascomycota</taxon>
        <taxon>Pezizomycotina</taxon>
        <taxon>Dothideomycetes</taxon>
        <taxon>Pleosporomycetidae</taxon>
        <taxon>Pleosporales</taxon>
        <taxon>Pleosporineae</taxon>
        <taxon>Pleosporaceae</taxon>
        <taxon>Bipolaris</taxon>
    </lineage>
</organism>
<evidence type="ECO:0000313" key="5">
    <source>
        <dbReference type="Proteomes" id="UP000016936"/>
    </source>
</evidence>
<feature type="repeat" description="ANK" evidence="2">
    <location>
        <begin position="436"/>
        <end position="468"/>
    </location>
</feature>
<evidence type="ECO:0000256" key="2">
    <source>
        <dbReference type="PROSITE-ProRule" id="PRU00023"/>
    </source>
</evidence>
<feature type="domain" description="Nephrocystin 3-like N-terminal" evidence="3">
    <location>
        <begin position="1"/>
        <end position="129"/>
    </location>
</feature>
<dbReference type="PANTHER" id="PTHR10039">
    <property type="entry name" value="AMELOGENIN"/>
    <property type="match status" value="1"/>
</dbReference>
<dbReference type="SUPFAM" id="SSF48403">
    <property type="entry name" value="Ankyrin repeat"/>
    <property type="match status" value="1"/>
</dbReference>
<protein>
    <recommendedName>
        <fullName evidence="3">Nephrocystin 3-like N-terminal domain-containing protein</fullName>
    </recommendedName>
</protein>
<dbReference type="eggNOG" id="KOG0504">
    <property type="taxonomic scope" value="Eukaryota"/>
</dbReference>
<keyword evidence="1" id="KW-0677">Repeat</keyword>
<dbReference type="AlphaFoldDB" id="M2U706"/>
<dbReference type="HOGENOM" id="CLU_000288_34_23_1"/>
<gene>
    <name evidence="4" type="ORF">COCHEDRAFT_1156585</name>
</gene>
<dbReference type="InterPro" id="IPR002110">
    <property type="entry name" value="Ankyrin_rpt"/>
</dbReference>
<dbReference type="Pfam" id="PF13637">
    <property type="entry name" value="Ank_4"/>
    <property type="match status" value="1"/>
</dbReference>
<dbReference type="STRING" id="701091.M2U706"/>
<dbReference type="PROSITE" id="PS50088">
    <property type="entry name" value="ANK_REPEAT"/>
    <property type="match status" value="2"/>
</dbReference>
<dbReference type="EMBL" id="KB445578">
    <property type="protein sequence ID" value="EMD89536.1"/>
    <property type="molecule type" value="Genomic_DNA"/>
</dbReference>
<dbReference type="OrthoDB" id="5418336at2759"/>
<dbReference type="SMART" id="SM00248">
    <property type="entry name" value="ANK"/>
    <property type="match status" value="3"/>
</dbReference>
<dbReference type="InterPro" id="IPR056884">
    <property type="entry name" value="NPHP3-like_N"/>
</dbReference>
<keyword evidence="2" id="KW-0040">ANK repeat</keyword>
<evidence type="ECO:0000259" key="3">
    <source>
        <dbReference type="Pfam" id="PF24883"/>
    </source>
</evidence>
<dbReference type="PANTHER" id="PTHR10039:SF14">
    <property type="entry name" value="NACHT DOMAIN-CONTAINING PROTEIN"/>
    <property type="match status" value="1"/>
</dbReference>
<dbReference type="Gene3D" id="1.25.40.20">
    <property type="entry name" value="Ankyrin repeat-containing domain"/>
    <property type="match status" value="1"/>
</dbReference>
<reference evidence="4 5" key="1">
    <citation type="journal article" date="2012" name="PLoS Pathog.">
        <title>Diverse lifestyles and strategies of plant pathogenesis encoded in the genomes of eighteen Dothideomycetes fungi.</title>
        <authorList>
            <person name="Ohm R.A."/>
            <person name="Feau N."/>
            <person name="Henrissat B."/>
            <person name="Schoch C.L."/>
            <person name="Horwitz B.A."/>
            <person name="Barry K.W."/>
            <person name="Condon B.J."/>
            <person name="Copeland A.C."/>
            <person name="Dhillon B."/>
            <person name="Glaser F."/>
            <person name="Hesse C.N."/>
            <person name="Kosti I."/>
            <person name="LaButti K."/>
            <person name="Lindquist E.A."/>
            <person name="Lucas S."/>
            <person name="Salamov A.A."/>
            <person name="Bradshaw R.E."/>
            <person name="Ciuffetti L."/>
            <person name="Hamelin R.C."/>
            <person name="Kema G.H.J."/>
            <person name="Lawrence C."/>
            <person name="Scott J.A."/>
            <person name="Spatafora J.W."/>
            <person name="Turgeon B.G."/>
            <person name="de Wit P.J.G.M."/>
            <person name="Zhong S."/>
            <person name="Goodwin S.B."/>
            <person name="Grigoriev I.V."/>
        </authorList>
    </citation>
    <scope>NUCLEOTIDE SEQUENCE [LARGE SCALE GENOMIC DNA]</scope>
    <source>
        <strain evidence="5">C5 / ATCC 48332 / race O</strain>
    </source>
</reference>
<keyword evidence="5" id="KW-1185">Reference proteome</keyword>
<accession>M2U706</accession>
<dbReference type="Pfam" id="PF24883">
    <property type="entry name" value="NPHP3_N"/>
    <property type="match status" value="1"/>
</dbReference>
<dbReference type="Proteomes" id="UP000016936">
    <property type="component" value="Unassembled WGS sequence"/>
</dbReference>